<dbReference type="Proteomes" id="UP001224661">
    <property type="component" value="Unassembled WGS sequence"/>
</dbReference>
<evidence type="ECO:0000313" key="2">
    <source>
        <dbReference type="EMBL" id="MDI3390774.1"/>
    </source>
</evidence>
<comment type="caution">
    <text evidence="2">The sequence shown here is derived from an EMBL/GenBank/DDBJ whole genome shotgun (WGS) entry which is preliminary data.</text>
</comment>
<feature type="region of interest" description="Disordered" evidence="1">
    <location>
        <begin position="69"/>
        <end position="88"/>
    </location>
</feature>
<accession>A0ABT6S2S0</accession>
<keyword evidence="3" id="KW-1185">Reference proteome</keyword>
<evidence type="ECO:0008006" key="4">
    <source>
        <dbReference type="Google" id="ProtNLM"/>
    </source>
</evidence>
<dbReference type="RefSeq" id="WP_282517261.1">
    <property type="nucleotide sequence ID" value="NZ_JASCIR010000079.1"/>
</dbReference>
<evidence type="ECO:0000256" key="1">
    <source>
        <dbReference type="SAM" id="MobiDB-lite"/>
    </source>
</evidence>
<gene>
    <name evidence="2" type="ORF">QIS99_31975</name>
</gene>
<proteinExistence type="predicted"/>
<organism evidence="2 3">
    <name type="scientific">Streptomyces solicavernae</name>
    <dbReference type="NCBI Taxonomy" id="3043614"/>
    <lineage>
        <taxon>Bacteria</taxon>
        <taxon>Bacillati</taxon>
        <taxon>Actinomycetota</taxon>
        <taxon>Actinomycetes</taxon>
        <taxon>Kitasatosporales</taxon>
        <taxon>Streptomycetaceae</taxon>
        <taxon>Streptomyces</taxon>
    </lineage>
</organism>
<protein>
    <recommendedName>
        <fullName evidence="4">Transposase</fullName>
    </recommendedName>
</protein>
<dbReference type="EMBL" id="JASCIR010000079">
    <property type="protein sequence ID" value="MDI3390774.1"/>
    <property type="molecule type" value="Genomic_DNA"/>
</dbReference>
<evidence type="ECO:0000313" key="3">
    <source>
        <dbReference type="Proteomes" id="UP001224661"/>
    </source>
</evidence>
<name>A0ABT6S2S0_9ACTN</name>
<sequence>MERVLLEAAWVARAHRQQLRQVSLTYKGHEVGLVSGDTRQHGDGVFGLIQGQRDEACFTHRLATTRIPTTKLSSLEPPIPKMDRRPGR</sequence>
<reference evidence="2 3" key="1">
    <citation type="submission" date="2023-05" db="EMBL/GenBank/DDBJ databases">
        <title>Draft genome sequence of Streptomyces sp. B-S-A8 isolated from a cave soil in Thailand.</title>
        <authorList>
            <person name="Chamroensaksri N."/>
            <person name="Muangham S."/>
        </authorList>
    </citation>
    <scope>NUCLEOTIDE SEQUENCE [LARGE SCALE GENOMIC DNA]</scope>
    <source>
        <strain evidence="2 3">B-S-A8</strain>
    </source>
</reference>
<feature type="non-terminal residue" evidence="2">
    <location>
        <position position="88"/>
    </location>
</feature>